<evidence type="ECO:0000313" key="2">
    <source>
        <dbReference type="EMBL" id="MPM39575.1"/>
    </source>
</evidence>
<keyword evidence="1" id="KW-0472">Membrane</keyword>
<name>A0A644ZFB3_9ZZZZ</name>
<reference evidence="2" key="1">
    <citation type="submission" date="2019-08" db="EMBL/GenBank/DDBJ databases">
        <authorList>
            <person name="Kucharzyk K."/>
            <person name="Murdoch R.W."/>
            <person name="Higgins S."/>
            <person name="Loffler F."/>
        </authorList>
    </citation>
    <scope>NUCLEOTIDE SEQUENCE</scope>
</reference>
<sequence length="70" mass="7742">MKDYKIAIAIANIPIFIVVALYVISSDFREVVNHGVSQRSNKRYVNLDKTSTPGVQMNINVNGVGYTIGK</sequence>
<dbReference type="EMBL" id="VSSQ01008692">
    <property type="protein sequence ID" value="MPM39575.1"/>
    <property type="molecule type" value="Genomic_DNA"/>
</dbReference>
<comment type="caution">
    <text evidence="2">The sequence shown here is derived from an EMBL/GenBank/DDBJ whole genome shotgun (WGS) entry which is preliminary data.</text>
</comment>
<evidence type="ECO:0000256" key="1">
    <source>
        <dbReference type="SAM" id="Phobius"/>
    </source>
</evidence>
<organism evidence="2">
    <name type="scientific">bioreactor metagenome</name>
    <dbReference type="NCBI Taxonomy" id="1076179"/>
    <lineage>
        <taxon>unclassified sequences</taxon>
        <taxon>metagenomes</taxon>
        <taxon>ecological metagenomes</taxon>
    </lineage>
</organism>
<keyword evidence="1" id="KW-0812">Transmembrane</keyword>
<gene>
    <name evidence="2" type="ORF">SDC9_86209</name>
</gene>
<dbReference type="AlphaFoldDB" id="A0A644ZFB3"/>
<proteinExistence type="predicted"/>
<keyword evidence="1" id="KW-1133">Transmembrane helix</keyword>
<protein>
    <submittedName>
        <fullName evidence="2">Uncharacterized protein</fullName>
    </submittedName>
</protein>
<feature type="transmembrane region" description="Helical" evidence="1">
    <location>
        <begin position="6"/>
        <end position="24"/>
    </location>
</feature>
<accession>A0A644ZFB3</accession>